<dbReference type="Gene3D" id="1.10.530.10">
    <property type="match status" value="1"/>
</dbReference>
<accession>A0A6M1LPS5</accession>
<protein>
    <submittedName>
        <fullName evidence="3">Lytic transglycosylase domain-containing protein</fullName>
    </submittedName>
</protein>
<dbReference type="SUPFAM" id="SSF53955">
    <property type="entry name" value="Lysozyme-like"/>
    <property type="match status" value="1"/>
</dbReference>
<name>A0A6M1LPS5_9PROT</name>
<evidence type="ECO:0000259" key="2">
    <source>
        <dbReference type="Pfam" id="PF01464"/>
    </source>
</evidence>
<comment type="similarity">
    <text evidence="1">Belongs to the virb1 family.</text>
</comment>
<evidence type="ECO:0000256" key="1">
    <source>
        <dbReference type="ARBA" id="ARBA00009387"/>
    </source>
</evidence>
<dbReference type="Pfam" id="PF01464">
    <property type="entry name" value="SLT"/>
    <property type="match status" value="1"/>
</dbReference>
<proteinExistence type="inferred from homology"/>
<feature type="domain" description="Transglycosylase SLT" evidence="2">
    <location>
        <begin position="18"/>
        <end position="59"/>
    </location>
</feature>
<dbReference type="InterPro" id="IPR023346">
    <property type="entry name" value="Lysozyme-like_dom_sf"/>
</dbReference>
<comment type="caution">
    <text evidence="3">The sequence shown here is derived from an EMBL/GenBank/DDBJ whole genome shotgun (WGS) entry which is preliminary data.</text>
</comment>
<dbReference type="Proteomes" id="UP000475385">
    <property type="component" value="Unassembled WGS sequence"/>
</dbReference>
<dbReference type="EMBL" id="JAAIKB010000006">
    <property type="protein sequence ID" value="NGM21784.1"/>
    <property type="molecule type" value="Genomic_DNA"/>
</dbReference>
<evidence type="ECO:0000313" key="4">
    <source>
        <dbReference type="Proteomes" id="UP000475385"/>
    </source>
</evidence>
<dbReference type="RefSeq" id="WP_164695677.1">
    <property type="nucleotide sequence ID" value="NZ_JAAIKB010000006.1"/>
</dbReference>
<dbReference type="AlphaFoldDB" id="A0A6M1LPS5"/>
<reference evidence="3 4" key="2">
    <citation type="submission" date="2020-03" db="EMBL/GenBank/DDBJ databases">
        <title>Roseomonas stagni sp. nov., isolated from pond water in Japan.</title>
        <authorList>
            <person name="Furuhata K."/>
            <person name="Miyamoto H."/>
            <person name="Goto K."/>
        </authorList>
    </citation>
    <scope>NUCLEOTIDE SEQUENCE [LARGE SCALE GENOMIC DNA]</scope>
    <source>
        <strain evidence="3 4">PeD5</strain>
    </source>
</reference>
<organism evidence="3 4">
    <name type="scientific">Falsiroseomonas algicola</name>
    <dbReference type="NCBI Taxonomy" id="2716930"/>
    <lineage>
        <taxon>Bacteria</taxon>
        <taxon>Pseudomonadati</taxon>
        <taxon>Pseudomonadota</taxon>
        <taxon>Alphaproteobacteria</taxon>
        <taxon>Acetobacterales</taxon>
        <taxon>Roseomonadaceae</taxon>
        <taxon>Falsiroseomonas</taxon>
    </lineage>
</organism>
<gene>
    <name evidence="3" type="ORF">G3576_17305</name>
</gene>
<keyword evidence="4" id="KW-1185">Reference proteome</keyword>
<reference evidence="3 4" key="1">
    <citation type="submission" date="2020-02" db="EMBL/GenBank/DDBJ databases">
        <authorList>
            <person name="Kim H.M."/>
            <person name="Jeon C.O."/>
        </authorList>
    </citation>
    <scope>NUCLEOTIDE SEQUENCE [LARGE SCALE GENOMIC DNA]</scope>
    <source>
        <strain evidence="3 4">PeD5</strain>
    </source>
</reference>
<sequence>MSPEVLHALQSVAASPSERVLLFALASRESRFVATARNPASSARGLMQFTRTTWLEAVRDHGPAHGLAFHADALSTDPETGTISARDSRLLEELLVLRDDPNLSAAFAMARLGLEKENLAPVLRRPVTDADLYLVHFLGPVGARRFLRELARAPSQRASDVVGPDAVAANRNVFVARNGRHRSLGQVHAAVRQDLWRQRAVYAGLMGGAGPGRAEVAEAR</sequence>
<evidence type="ECO:0000313" key="3">
    <source>
        <dbReference type="EMBL" id="NGM21784.1"/>
    </source>
</evidence>
<dbReference type="InterPro" id="IPR008258">
    <property type="entry name" value="Transglycosylase_SLT_dom_1"/>
</dbReference>